<dbReference type="PROSITE" id="PS00109">
    <property type="entry name" value="PROTEIN_KINASE_TYR"/>
    <property type="match status" value="1"/>
</dbReference>
<dbReference type="GO" id="GO:0019221">
    <property type="term" value="P:cytokine-mediated signaling pathway"/>
    <property type="evidence" value="ECO:0007669"/>
    <property type="project" value="TreeGrafter"/>
</dbReference>
<feature type="compositionally biased region" description="Acidic residues" evidence="11">
    <location>
        <begin position="952"/>
        <end position="962"/>
    </location>
</feature>
<evidence type="ECO:0000256" key="7">
    <source>
        <dbReference type="ARBA" id="ARBA00022840"/>
    </source>
</evidence>
<dbReference type="InterPro" id="IPR000299">
    <property type="entry name" value="FERM_domain"/>
</dbReference>
<feature type="region of interest" description="Disordered" evidence="11">
    <location>
        <begin position="1351"/>
        <end position="1370"/>
    </location>
</feature>
<feature type="compositionally biased region" description="Polar residues" evidence="11">
    <location>
        <begin position="1398"/>
        <end position="1407"/>
    </location>
</feature>
<dbReference type="FunFam" id="1.10.510.10:FF:000554">
    <property type="entry name" value="Predicted protein"/>
    <property type="match status" value="1"/>
</dbReference>
<dbReference type="GO" id="GO:0030154">
    <property type="term" value="P:cell differentiation"/>
    <property type="evidence" value="ECO:0007669"/>
    <property type="project" value="TreeGrafter"/>
</dbReference>
<feature type="region of interest" description="Disordered" evidence="11">
    <location>
        <begin position="930"/>
        <end position="972"/>
    </location>
</feature>
<keyword evidence="2" id="KW-0597">Phosphoprotein</keyword>
<feature type="compositionally biased region" description="Basic and acidic residues" evidence="11">
    <location>
        <begin position="1710"/>
        <end position="1729"/>
    </location>
</feature>
<comment type="caution">
    <text evidence="12">The sequence shown here is derived from an EMBL/GenBank/DDBJ whole genome shotgun (WGS) entry which is preliminary data.</text>
</comment>
<dbReference type="InterPro" id="IPR001245">
    <property type="entry name" value="Ser-Thr/Tyr_kinase_cat_dom"/>
</dbReference>
<dbReference type="PRINTS" id="PR00109">
    <property type="entry name" value="TYRKINASE"/>
</dbReference>
<keyword evidence="3" id="KW-0808">Transferase</keyword>
<dbReference type="Gene3D" id="3.30.505.10">
    <property type="entry name" value="SH2 domain"/>
    <property type="match status" value="1"/>
</dbReference>
<evidence type="ECO:0000256" key="5">
    <source>
        <dbReference type="ARBA" id="ARBA00022741"/>
    </source>
</evidence>
<proteinExistence type="predicted"/>
<organism evidence="12 13">
    <name type="scientific">Paramuricea clavata</name>
    <name type="common">Red gorgonian</name>
    <name type="synonym">Violescent sea-whip</name>
    <dbReference type="NCBI Taxonomy" id="317549"/>
    <lineage>
        <taxon>Eukaryota</taxon>
        <taxon>Metazoa</taxon>
        <taxon>Cnidaria</taxon>
        <taxon>Anthozoa</taxon>
        <taxon>Octocorallia</taxon>
        <taxon>Malacalcyonacea</taxon>
        <taxon>Plexauridae</taxon>
        <taxon>Paramuricea</taxon>
    </lineage>
</organism>
<feature type="compositionally biased region" description="Polar residues" evidence="11">
    <location>
        <begin position="810"/>
        <end position="825"/>
    </location>
</feature>
<feature type="compositionally biased region" description="Basic and acidic residues" evidence="11">
    <location>
        <begin position="935"/>
        <end position="951"/>
    </location>
</feature>
<dbReference type="PANTHER" id="PTHR45807">
    <property type="entry name" value="TYROSINE-PROTEIN KINASE HOPSCOTCH"/>
    <property type="match status" value="1"/>
</dbReference>
<feature type="region of interest" description="Disordered" evidence="11">
    <location>
        <begin position="1658"/>
        <end position="1735"/>
    </location>
</feature>
<keyword evidence="9" id="KW-0829">Tyrosine-protein kinase</keyword>
<dbReference type="PROSITE" id="PS50057">
    <property type="entry name" value="FERM_3"/>
    <property type="match status" value="1"/>
</dbReference>
<dbReference type="Pfam" id="PF00017">
    <property type="entry name" value="SH2"/>
    <property type="match status" value="1"/>
</dbReference>
<dbReference type="Gene3D" id="1.10.510.10">
    <property type="entry name" value="Transferase(Phosphotransferase) domain 1"/>
    <property type="match status" value="2"/>
</dbReference>
<keyword evidence="4" id="KW-0677">Repeat</keyword>
<dbReference type="Proteomes" id="UP001152795">
    <property type="component" value="Unassembled WGS sequence"/>
</dbReference>
<accession>A0A7D9DUB5</accession>
<feature type="region of interest" description="Disordered" evidence="11">
    <location>
        <begin position="803"/>
        <end position="848"/>
    </location>
</feature>
<evidence type="ECO:0000256" key="4">
    <source>
        <dbReference type="ARBA" id="ARBA00022737"/>
    </source>
</evidence>
<evidence type="ECO:0000256" key="6">
    <source>
        <dbReference type="ARBA" id="ARBA00022777"/>
    </source>
</evidence>
<dbReference type="SMART" id="SM00295">
    <property type="entry name" value="B41"/>
    <property type="match status" value="1"/>
</dbReference>
<evidence type="ECO:0000256" key="2">
    <source>
        <dbReference type="ARBA" id="ARBA00022553"/>
    </source>
</evidence>
<evidence type="ECO:0000256" key="1">
    <source>
        <dbReference type="ARBA" id="ARBA00011903"/>
    </source>
</evidence>
<protein>
    <recommendedName>
        <fullName evidence="1">non-specific protein-tyrosine kinase</fullName>
        <ecNumber evidence="1">2.7.10.2</ecNumber>
    </recommendedName>
</protein>
<feature type="region of interest" description="Disordered" evidence="11">
    <location>
        <begin position="1255"/>
        <end position="1292"/>
    </location>
</feature>
<feature type="compositionally biased region" description="Basic and acidic residues" evidence="11">
    <location>
        <begin position="1356"/>
        <end position="1370"/>
    </location>
</feature>
<evidence type="ECO:0000256" key="10">
    <source>
        <dbReference type="ARBA" id="ARBA00051245"/>
    </source>
</evidence>
<dbReference type="PROSITE" id="PS00107">
    <property type="entry name" value="PROTEIN_KINASE_ATP"/>
    <property type="match status" value="1"/>
</dbReference>
<dbReference type="SUPFAM" id="SSF56112">
    <property type="entry name" value="Protein kinase-like (PK-like)"/>
    <property type="match status" value="2"/>
</dbReference>
<name>A0A7D9DUB5_PARCT</name>
<dbReference type="PROSITE" id="PS50001">
    <property type="entry name" value="SH2"/>
    <property type="match status" value="1"/>
</dbReference>
<dbReference type="GO" id="GO:0005829">
    <property type="term" value="C:cytosol"/>
    <property type="evidence" value="ECO:0007669"/>
    <property type="project" value="TreeGrafter"/>
</dbReference>
<feature type="region of interest" description="Disordered" evidence="11">
    <location>
        <begin position="1324"/>
        <end position="1344"/>
    </location>
</feature>
<feature type="compositionally biased region" description="Basic and acidic residues" evidence="11">
    <location>
        <begin position="1763"/>
        <end position="1783"/>
    </location>
</feature>
<gene>
    <name evidence="12" type="ORF">PACLA_8A032999</name>
</gene>
<dbReference type="SMART" id="SM00220">
    <property type="entry name" value="S_TKc"/>
    <property type="match status" value="2"/>
</dbReference>
<feature type="region of interest" description="Disordered" evidence="11">
    <location>
        <begin position="1011"/>
        <end position="1032"/>
    </location>
</feature>
<reference evidence="12" key="1">
    <citation type="submission" date="2020-04" db="EMBL/GenBank/DDBJ databases">
        <authorList>
            <person name="Alioto T."/>
            <person name="Alioto T."/>
            <person name="Gomez Garrido J."/>
        </authorList>
    </citation>
    <scope>NUCLEOTIDE SEQUENCE</scope>
    <source>
        <strain evidence="12">A484AB</strain>
    </source>
</reference>
<dbReference type="InterPro" id="IPR019749">
    <property type="entry name" value="Band_41_domain"/>
</dbReference>
<feature type="compositionally biased region" description="Polar residues" evidence="11">
    <location>
        <begin position="1685"/>
        <end position="1703"/>
    </location>
</feature>
<keyword evidence="8" id="KW-0727">SH2 domain</keyword>
<feature type="compositionally biased region" description="Basic and acidic residues" evidence="11">
    <location>
        <begin position="1853"/>
        <end position="1865"/>
    </location>
</feature>
<evidence type="ECO:0000256" key="11">
    <source>
        <dbReference type="SAM" id="MobiDB-lite"/>
    </source>
</evidence>
<dbReference type="InterPro" id="IPR017441">
    <property type="entry name" value="Protein_kinase_ATP_BS"/>
</dbReference>
<keyword evidence="13" id="KW-1185">Reference proteome</keyword>
<feature type="compositionally biased region" description="Polar residues" evidence="11">
    <location>
        <begin position="1275"/>
        <end position="1292"/>
    </location>
</feature>
<dbReference type="GO" id="GO:0004715">
    <property type="term" value="F:non-membrane spanning protein tyrosine kinase activity"/>
    <property type="evidence" value="ECO:0007669"/>
    <property type="project" value="UniProtKB-EC"/>
</dbReference>
<dbReference type="InterPro" id="IPR020635">
    <property type="entry name" value="Tyr_kinase_cat_dom"/>
</dbReference>
<feature type="compositionally biased region" description="Polar residues" evidence="11">
    <location>
        <begin position="1580"/>
        <end position="1611"/>
    </location>
</feature>
<dbReference type="SMART" id="SM00219">
    <property type="entry name" value="TyrKc"/>
    <property type="match status" value="2"/>
</dbReference>
<dbReference type="InterPro" id="IPR000719">
    <property type="entry name" value="Prot_kinase_dom"/>
</dbReference>
<keyword evidence="6 12" id="KW-0418">Kinase</keyword>
<comment type="catalytic activity">
    <reaction evidence="10">
        <text>L-tyrosyl-[protein] + ATP = O-phospho-L-tyrosyl-[protein] + ADP + H(+)</text>
        <dbReference type="Rhea" id="RHEA:10596"/>
        <dbReference type="Rhea" id="RHEA-COMP:10136"/>
        <dbReference type="Rhea" id="RHEA-COMP:20101"/>
        <dbReference type="ChEBI" id="CHEBI:15378"/>
        <dbReference type="ChEBI" id="CHEBI:30616"/>
        <dbReference type="ChEBI" id="CHEBI:46858"/>
        <dbReference type="ChEBI" id="CHEBI:61978"/>
        <dbReference type="ChEBI" id="CHEBI:456216"/>
        <dbReference type="EC" id="2.7.10.2"/>
    </reaction>
</comment>
<dbReference type="CDD" id="cd00192">
    <property type="entry name" value="PTKc"/>
    <property type="match status" value="1"/>
</dbReference>
<dbReference type="CDD" id="cd01765">
    <property type="entry name" value="FERM_F0_F1"/>
    <property type="match status" value="1"/>
</dbReference>
<dbReference type="InterPro" id="IPR008266">
    <property type="entry name" value="Tyr_kinase_AS"/>
</dbReference>
<dbReference type="GO" id="GO:0005524">
    <property type="term" value="F:ATP binding"/>
    <property type="evidence" value="ECO:0007669"/>
    <property type="project" value="UniProtKB-UniRule"/>
</dbReference>
<dbReference type="PANTHER" id="PTHR45807:SF7">
    <property type="entry name" value="TYROSINE-PROTEIN KINASE HOPSCOTCH"/>
    <property type="match status" value="1"/>
</dbReference>
<keyword evidence="7" id="KW-0067">ATP-binding</keyword>
<evidence type="ECO:0000256" key="9">
    <source>
        <dbReference type="ARBA" id="ARBA00023137"/>
    </source>
</evidence>
<feature type="region of interest" description="Disordered" evidence="11">
    <location>
        <begin position="1446"/>
        <end position="1615"/>
    </location>
</feature>
<feature type="compositionally biased region" description="Polar residues" evidence="11">
    <location>
        <begin position="1149"/>
        <end position="1184"/>
    </location>
</feature>
<feature type="compositionally biased region" description="Basic and acidic residues" evidence="11">
    <location>
        <begin position="1551"/>
        <end position="1566"/>
    </location>
</feature>
<sequence>MGICGRLLSLYRREEAPVDKRGKACLANGELYTISYSPHLRVKDVCIDIAKQLNIAPVALDFFTLMTTDCEHCLRPNRQIKQQCDKQNDHYLNPKRVLHAEEIASKVFFFRLAFKAVAGPDLKVVNAGAYEYFVMQCRWDYINGRINNLARKDHLTLLVLESIIRAHEQGISSKDVLDNPKRFGLAHLLVDDEYSCREIKSHLKKQLSQFKTAQNNIDKAKNSFLYVLEGVTDFGVTKIVVKKSYYESVANDRTQDVEWEILISPNGLKKRRTYKDERNADSDDTTGSTRVDEMISDYKDIEYLEIKQSESDEIIHISRQKGFLEVISVGKSEIKKESLITLIEGFYHLFVNQYKTLTKYERGLELPLSSARKTRKLHIHGPIERKKVEVLLKAVETENGDRSGVHMIRRSRKEFNDYVLSFIHGSEIKHFEIVHANEKYGIKNGPTFDNMIQLLEFYKTEQRRFPTILTKYCPIPKEGLCALYDDQIVVEAPCVPSTSRPANPEYSFEYIGNLQLEKLSHTFTCGDNGDKIFKARWLKGDKGGCQEVFCRRIETSRAPNFRDKVVKIGESMAKLVHRNLVQFHGVQFNDDQNTYFAFEWINAGTLDDYLKKEAEITVETILTFAAQIAEACMFLHGENYVHGWLAAHNVLIVNEEQVKLSDVSVPCLREEDMLCETLNINRSPWKARECFQGRRYSKESDVWAFGIVLWEMFMKTVPFQNMDDDTILQIFQQDRHLAYPRWCPEEVGKIMKSCWITEPTQRPTFNQIVRQLRQIMAKLTPQVKERKIPETVDEKFTIEPLNIKKDKPSLTPTDDNLPRTSSCGSRDNPDGAAKDIGSNEGSYMSDDSELDLIPEKESPEMLWSPEEIEMKKFERKYPRPTVTEDATYDRITRNDSSFEPNDQTRLLTSDYDSFASEERPMNGVIMNEVQTAVDDPMKQQKRSTEVLPRDSTEDDPADDDEEKPLISKTTPSLAQPDAIFASLETMDHMGFLASQLGSEGTVIGNDSTLTGKGTANMDEDTKLTGNDCTVDSDPVIPEQESTGVPNEASTFFSGNLDPFAADSEDRANVIFSKLNSATAKNQEKSMVNWDAPCESKYVAKTRFETGYNSGYLNPMMLQQSPNSSYVMAGTKPGNNLSGSIPKRPKNSGYIPSSPSARTKSREQTTTGTRVDNSHSRGNQQSSLSGMVEFSKLDPFATSSFATSAGECREVPSNEAGLRPQQATSMHRQPVNNASYSKISDQDDPIQDGALLSSFLDRDPMSEMSVNGRDEPSGRKLTSNKQNISPSANKTSTTYVSPYSLGSMAYTHNKPSSFDPGRTTFAVPKFPQTGHASNKHANRSGYVPMRGNFPRPIASNAERESTNQKPKSHDVDTLDMSFSERDPFSEAVGKENKVGGFNTGNTRTSGTPQDLKPRVLGPPGVNTPTPMGITGATFDIATFENLFSKSRETRSAGSATPGMGPQGFTAPSLKPPSLVPSSSPGLAVRVANPSVTTPQPSLPVSRTPSFGKPSLGNLALKLSESRQTAMKPGSLRSVQQQNRKAGSKKSGYDTVSKSKDSIKASKVRAVDEQSPMPVDIPSDFASLSNQDPFSSFSQCSSTDMSNTTLNSPSSASLGPFASKSSGIKLVTEAEADNDPYQKIRGNNAEEKTHYVRASGLVLGNTSSADNGGKNESAFSGYSKAKRSPPSKRNANSNYQPGGVSTSLQPRAVDSASDRPEKDRNPVIENPRAKTPELNNETNVLETADISQLSQTSLEDLLNSMSFQDKGKLNEVKPSQKIELNDRPNQDSSTNRNIPETVTEHLGANEIRTGLEADNIEDEGLTFDNRDPFAEISSSSQPDLNRKSPQELNVTRNSPENERGEPQRDSEIVPEVVPRGNGARQGVNLRGNAVVVTSYSNAPRPERPDTEVPSKPTPQENSSGSPPDGGNGRNPPPLGRKPNANRKVSDIGMDYAKVSIKPDENTSYDEPVFGAVGGVEPGPELPVEPVELVTDGDDDTIFVVDPFNMPPAKESIQKLEWKSGTKVGETFEESMKSHQIPFEYLAFGRELGQGAFGVVTKAKLTRPAQGHKTRPPMDVAVKCCKDDASEIYKNSFKQEAVNLMKLDNKFIVRFLGVSYNGEKNLLLVTELVPQGSLDKYLRDRKNAIILGNEVLLQFAIQITMGMQYLESKKLVHRDLAARNILVATESHVKISDFGLSRIYDDDYYRSHRENQRLPIRWLAPECLEQKKFTVYSDVWSLGVTLWEMFSYGKRPYEDWHFEFTSELIQALKSGKRLPKPPACLDDVYANIQQCWELKPLQRISFFLLKTMLEDILKDKYLNFTISEQL</sequence>
<dbReference type="GO" id="GO:0005126">
    <property type="term" value="F:cytokine receptor binding"/>
    <property type="evidence" value="ECO:0007669"/>
    <property type="project" value="TreeGrafter"/>
</dbReference>
<evidence type="ECO:0000313" key="13">
    <source>
        <dbReference type="Proteomes" id="UP001152795"/>
    </source>
</evidence>
<evidence type="ECO:0000256" key="3">
    <source>
        <dbReference type="ARBA" id="ARBA00022679"/>
    </source>
</evidence>
<dbReference type="InterPro" id="IPR011009">
    <property type="entry name" value="Kinase-like_dom_sf"/>
</dbReference>
<feature type="compositionally biased region" description="Polar residues" evidence="11">
    <location>
        <begin position="1488"/>
        <end position="1503"/>
    </location>
</feature>
<dbReference type="EMBL" id="CACRXK020002159">
    <property type="protein sequence ID" value="CAB3992964.1"/>
    <property type="molecule type" value="Genomic_DNA"/>
</dbReference>
<feature type="region of interest" description="Disordered" evidence="11">
    <location>
        <begin position="1206"/>
        <end position="1228"/>
    </location>
</feature>
<dbReference type="InterPro" id="IPR000980">
    <property type="entry name" value="SH2"/>
</dbReference>
<dbReference type="SUPFAM" id="SSF55550">
    <property type="entry name" value="SH2 domain"/>
    <property type="match status" value="1"/>
</dbReference>
<keyword evidence="5" id="KW-0547">Nucleotide-binding</keyword>
<dbReference type="OrthoDB" id="122279at2759"/>
<feature type="compositionally biased region" description="Polar residues" evidence="11">
    <location>
        <begin position="1784"/>
        <end position="1794"/>
    </location>
</feature>
<dbReference type="InterPro" id="IPR036860">
    <property type="entry name" value="SH2_dom_sf"/>
</dbReference>
<feature type="non-terminal residue" evidence="12">
    <location>
        <position position="1"/>
    </location>
</feature>
<evidence type="ECO:0000256" key="8">
    <source>
        <dbReference type="ARBA" id="ARBA00022999"/>
    </source>
</evidence>
<dbReference type="GO" id="GO:0035556">
    <property type="term" value="P:intracellular signal transduction"/>
    <property type="evidence" value="ECO:0007669"/>
    <property type="project" value="TreeGrafter"/>
</dbReference>
<dbReference type="PROSITE" id="PS50011">
    <property type="entry name" value="PROTEIN_KINASE_DOM"/>
    <property type="match status" value="2"/>
</dbReference>
<dbReference type="SMART" id="SM00252">
    <property type="entry name" value="SH2"/>
    <property type="match status" value="1"/>
</dbReference>
<dbReference type="Pfam" id="PF07714">
    <property type="entry name" value="PK_Tyr_Ser-Thr"/>
    <property type="match status" value="2"/>
</dbReference>
<feature type="region of interest" description="Disordered" evidence="11">
    <location>
        <begin position="1123"/>
        <end position="1184"/>
    </location>
</feature>
<dbReference type="InterPro" id="IPR051286">
    <property type="entry name" value="JAK"/>
</dbReference>
<dbReference type="GO" id="GO:0007259">
    <property type="term" value="P:cell surface receptor signaling pathway via JAK-STAT"/>
    <property type="evidence" value="ECO:0007669"/>
    <property type="project" value="TreeGrafter"/>
</dbReference>
<feature type="region of interest" description="Disordered" evidence="11">
    <location>
        <begin position="1389"/>
        <end position="1415"/>
    </location>
</feature>
<dbReference type="EC" id="2.7.10.2" evidence="1"/>
<evidence type="ECO:0000313" key="12">
    <source>
        <dbReference type="EMBL" id="CAB3992964.1"/>
    </source>
</evidence>
<feature type="region of interest" description="Disordered" evidence="11">
    <location>
        <begin position="1763"/>
        <end position="1942"/>
    </location>
</feature>